<accession>A0AA35SYW3</accession>
<dbReference type="InterPro" id="IPR036179">
    <property type="entry name" value="Ig-like_dom_sf"/>
</dbReference>
<dbReference type="Pfam" id="PF00041">
    <property type="entry name" value="fn3"/>
    <property type="match status" value="5"/>
</dbReference>
<evidence type="ECO:0000256" key="3">
    <source>
        <dbReference type="SAM" id="Phobius"/>
    </source>
</evidence>
<organism evidence="6 7">
    <name type="scientific">Geodia barretti</name>
    <name type="common">Barrett's horny sponge</name>
    <dbReference type="NCBI Taxonomy" id="519541"/>
    <lineage>
        <taxon>Eukaryota</taxon>
        <taxon>Metazoa</taxon>
        <taxon>Porifera</taxon>
        <taxon>Demospongiae</taxon>
        <taxon>Heteroscleromorpha</taxon>
        <taxon>Tetractinellida</taxon>
        <taxon>Astrophorina</taxon>
        <taxon>Geodiidae</taxon>
        <taxon>Geodia</taxon>
    </lineage>
</organism>
<dbReference type="SUPFAM" id="SSF49265">
    <property type="entry name" value="Fibronectin type III"/>
    <property type="match status" value="3"/>
</dbReference>
<dbReference type="InterPro" id="IPR007110">
    <property type="entry name" value="Ig-like_dom"/>
</dbReference>
<evidence type="ECO:0000259" key="5">
    <source>
        <dbReference type="PROSITE" id="PS50853"/>
    </source>
</evidence>
<evidence type="ECO:0000256" key="1">
    <source>
        <dbReference type="ARBA" id="ARBA00022737"/>
    </source>
</evidence>
<feature type="domain" description="Fibronectin type-III" evidence="5">
    <location>
        <begin position="271"/>
        <end position="364"/>
    </location>
</feature>
<gene>
    <name evidence="6" type="ORF">GBAR_LOCUS21180</name>
</gene>
<dbReference type="Gene3D" id="2.60.40.10">
    <property type="entry name" value="Immunoglobulins"/>
    <property type="match status" value="6"/>
</dbReference>
<keyword evidence="1" id="KW-0677">Repeat</keyword>
<feature type="domain" description="Fibronectin type-III" evidence="5">
    <location>
        <begin position="76"/>
        <end position="173"/>
    </location>
</feature>
<dbReference type="FunFam" id="2.60.40.10:FF:000028">
    <property type="entry name" value="Neuronal cell adhesion molecule"/>
    <property type="match status" value="1"/>
</dbReference>
<dbReference type="InterPro" id="IPR013783">
    <property type="entry name" value="Ig-like_fold"/>
</dbReference>
<dbReference type="Proteomes" id="UP001174909">
    <property type="component" value="Unassembled WGS sequence"/>
</dbReference>
<dbReference type="AlphaFoldDB" id="A0AA35SYW3"/>
<evidence type="ECO:0000313" key="7">
    <source>
        <dbReference type="Proteomes" id="UP001174909"/>
    </source>
</evidence>
<protein>
    <submittedName>
        <fullName evidence="6">Receptor-type tyrosine-protein phosphatase F</fullName>
    </submittedName>
</protein>
<comment type="caution">
    <text evidence="6">The sequence shown here is derived from an EMBL/GenBank/DDBJ whole genome shotgun (WGS) entry which is preliminary data.</text>
</comment>
<evidence type="ECO:0000256" key="2">
    <source>
        <dbReference type="SAM" id="MobiDB-lite"/>
    </source>
</evidence>
<dbReference type="PANTHER" id="PTHR46708:SF2">
    <property type="entry name" value="FIBRONECTIN TYPE-III DOMAIN-CONTAINING PROTEIN"/>
    <property type="match status" value="1"/>
</dbReference>
<dbReference type="SMART" id="SM00060">
    <property type="entry name" value="FN3"/>
    <property type="match status" value="5"/>
</dbReference>
<dbReference type="CDD" id="cd00063">
    <property type="entry name" value="FN3"/>
    <property type="match status" value="5"/>
</dbReference>
<dbReference type="SUPFAM" id="SSF48726">
    <property type="entry name" value="Immunoglobulin"/>
    <property type="match status" value="1"/>
</dbReference>
<dbReference type="InterPro" id="IPR003961">
    <property type="entry name" value="FN3_dom"/>
</dbReference>
<keyword evidence="3" id="KW-1133">Transmembrane helix</keyword>
<dbReference type="PANTHER" id="PTHR46708">
    <property type="entry name" value="TENASCIN"/>
    <property type="match status" value="1"/>
</dbReference>
<feature type="transmembrane region" description="Helical" evidence="3">
    <location>
        <begin position="762"/>
        <end position="787"/>
    </location>
</feature>
<dbReference type="EMBL" id="CASHTH010002968">
    <property type="protein sequence ID" value="CAI8037923.1"/>
    <property type="molecule type" value="Genomic_DNA"/>
</dbReference>
<proteinExistence type="predicted"/>
<dbReference type="InterPro" id="IPR050991">
    <property type="entry name" value="ECM_Regulatory_Proteins"/>
</dbReference>
<keyword evidence="6" id="KW-0675">Receptor</keyword>
<keyword evidence="7" id="KW-1185">Reference proteome</keyword>
<sequence>MPSGYNISYRNTEYTDCFTKSNTISILTDSLGGNYNIVGLEEGTDYSITVALLMDGAVTDRNTVLQATAEAAPSAPPSEVMVASVTSSTITVVWGEVPCIHQNGAITGYSVQYGVMGSGSTESMAVDGDSSGGMATISGLEAATMYEYQVAGRTSAGPGEYSSTMTTLTSVRAPTVIDSSVGPFSISISWTSSGPVVERYEVEWQRDSSGVCPDEHMGSATVSGGSVRSYDITNLFGDSSYSIRVNATNAAGSAISDPLVVSTVEAAPTAPPASLSSSSVTPSSFSIQWGRVPCIHRNGDITGYSVLVHGNGSMQMIDINDPDVLTTDISGLVSDTMYLVQVAGVNGQGTGVYRDLAVTTPQTVYLNFGGMNLPTNGLVNISQLGNSTDTGLVCSTDQSTDGTPTGGWFNSDGTMLSTSSSEGFFVSDGSDGVYLLRGSGIPVEGIYTCRATDSSGNSRTVFVGLYNEQGGEVVIGGEIGFTLVSELTAEEPQFTLSCNSTDGPATSVIWTRDADTVGEGTTVLNDAVAAHYTHTLTVTGRLGGVYVCTVSNSISTTTSSGQNIEVASSPTNLMVTQETPTSFRLSWTPPSPLGDTTGYTISYTGGGSSGSVNVAGGSTDSFSLTGLDSGETYTISLIGRSRHIPSAAITAQIVPIPAPGQVFVSVSSITATSISLSWSVSSGRVASWEVVWRPTDRGTESTSGPLSGTTYTIQQLDPSTNYTLTVSATNVAGTTDSTPILFSTASNQATSSSSELESGATIGGVVGAVLIIAAATLVLNVAIALLLRRQRGNYSTSAKRRSEMVGAPGSAATVLELSKLSDITYASPFQTTSNEAYNVVRGTGRTAEVEYEVPQNLPPSTSSFQPAAGDNTYEPV</sequence>
<dbReference type="PROSITE" id="PS50835">
    <property type="entry name" value="IG_LIKE"/>
    <property type="match status" value="2"/>
</dbReference>
<evidence type="ECO:0000259" key="4">
    <source>
        <dbReference type="PROSITE" id="PS50835"/>
    </source>
</evidence>
<reference evidence="6" key="1">
    <citation type="submission" date="2023-03" db="EMBL/GenBank/DDBJ databases">
        <authorList>
            <person name="Steffen K."/>
            <person name="Cardenas P."/>
        </authorList>
    </citation>
    <scope>NUCLEOTIDE SEQUENCE</scope>
</reference>
<keyword evidence="3" id="KW-0812">Transmembrane</keyword>
<keyword evidence="3" id="KW-0472">Membrane</keyword>
<dbReference type="InterPro" id="IPR036116">
    <property type="entry name" value="FN3_sf"/>
</dbReference>
<evidence type="ECO:0000313" key="6">
    <source>
        <dbReference type="EMBL" id="CAI8037923.1"/>
    </source>
</evidence>
<feature type="domain" description="Fibronectin type-III" evidence="5">
    <location>
        <begin position="569"/>
        <end position="659"/>
    </location>
</feature>
<dbReference type="PROSITE" id="PS50853">
    <property type="entry name" value="FN3"/>
    <property type="match status" value="5"/>
</dbReference>
<feature type="domain" description="Fibronectin type-III" evidence="5">
    <location>
        <begin position="660"/>
        <end position="747"/>
    </location>
</feature>
<name>A0AA35SYW3_GEOBA</name>
<feature type="domain" description="Ig-like" evidence="4">
    <location>
        <begin position="495"/>
        <end position="565"/>
    </location>
</feature>
<feature type="region of interest" description="Disordered" evidence="2">
    <location>
        <begin position="854"/>
        <end position="876"/>
    </location>
</feature>
<feature type="domain" description="Ig-like" evidence="4">
    <location>
        <begin position="374"/>
        <end position="462"/>
    </location>
</feature>
<feature type="domain" description="Fibronectin type-III" evidence="5">
    <location>
        <begin position="174"/>
        <end position="269"/>
    </location>
</feature>